<dbReference type="InterPro" id="IPR009334">
    <property type="entry name" value="DUF993"/>
</dbReference>
<protein>
    <submittedName>
        <fullName evidence="1">DUF993 family protein</fullName>
    </submittedName>
</protein>
<gene>
    <name evidence="1" type="ORF">ACFPC0_23355</name>
</gene>
<dbReference type="EMBL" id="JBHSDP010000024">
    <property type="protein sequence ID" value="MFC4330669.1"/>
    <property type="molecule type" value="Genomic_DNA"/>
</dbReference>
<evidence type="ECO:0000313" key="1">
    <source>
        <dbReference type="EMBL" id="MFC4330669.1"/>
    </source>
</evidence>
<dbReference type="InterPro" id="IPR013785">
    <property type="entry name" value="Aldolase_TIM"/>
</dbReference>
<dbReference type="Pfam" id="PF06187">
    <property type="entry name" value="DUF993"/>
    <property type="match status" value="1"/>
</dbReference>
<dbReference type="SUPFAM" id="SSF51569">
    <property type="entry name" value="Aldolase"/>
    <property type="match status" value="1"/>
</dbReference>
<dbReference type="Proteomes" id="UP001595824">
    <property type="component" value="Unassembled WGS sequence"/>
</dbReference>
<organism evidence="1 2">
    <name type="scientific">Streptomyces andamanensis</name>
    <dbReference type="NCBI Taxonomy" id="1565035"/>
    <lineage>
        <taxon>Bacteria</taxon>
        <taxon>Bacillati</taxon>
        <taxon>Actinomycetota</taxon>
        <taxon>Actinomycetes</taxon>
        <taxon>Kitasatosporales</taxon>
        <taxon>Streptomycetaceae</taxon>
        <taxon>Streptomyces</taxon>
    </lineage>
</organism>
<sequence>MIELPEYDGTLTAYQPRTAPRVFTPSADPIRSRAVFSTAHVVADPLAPNSPLLMGWEPFAAPGLDWDATLAFRRHLWAHGFALAEALDTQNRAMGLDWATSAELIRRSAAEARAVGGRIGGGVWTDQLDPMRPHTLDAVVAAYEEQIETVQDAGAELIIMASPQLPAVAQGPDDYARVYERLLSLAERKVILHWVLPESDPRLTGYWGYTEWDKALEAFLDVVQANVERIDGVKVWPLGREQEIELRRRVPAGVHVYNGDITDFPELIAGDGQGHSDALASVFDPLAPIVAEGFRALDAGDGDRFAEELRSTLPLAQHLFEGNALTMRFFKTGFVFLAWLSGHQDHFRMVWGEQSARSVPHLAKVYRLADGLGLFPDPELAERRMRTVLATAGLD</sequence>
<dbReference type="RefSeq" id="WP_018568369.1">
    <property type="nucleotide sequence ID" value="NZ_JBHSDP010000024.1"/>
</dbReference>
<name>A0ABV8TJ48_9ACTN</name>
<dbReference type="Gene3D" id="3.20.20.70">
    <property type="entry name" value="Aldolase class I"/>
    <property type="match status" value="1"/>
</dbReference>
<keyword evidence="2" id="KW-1185">Reference proteome</keyword>
<evidence type="ECO:0000313" key="2">
    <source>
        <dbReference type="Proteomes" id="UP001595824"/>
    </source>
</evidence>
<proteinExistence type="predicted"/>
<accession>A0ABV8TJ48</accession>
<comment type="caution">
    <text evidence="1">The sequence shown here is derived from an EMBL/GenBank/DDBJ whole genome shotgun (WGS) entry which is preliminary data.</text>
</comment>
<reference evidence="2" key="1">
    <citation type="journal article" date="2019" name="Int. J. Syst. Evol. Microbiol.">
        <title>The Global Catalogue of Microorganisms (GCM) 10K type strain sequencing project: providing services to taxonomists for standard genome sequencing and annotation.</title>
        <authorList>
            <consortium name="The Broad Institute Genomics Platform"/>
            <consortium name="The Broad Institute Genome Sequencing Center for Infectious Disease"/>
            <person name="Wu L."/>
            <person name="Ma J."/>
        </authorList>
    </citation>
    <scope>NUCLEOTIDE SEQUENCE [LARGE SCALE GENOMIC DNA]</scope>
    <source>
        <strain evidence="2">PCU 347</strain>
    </source>
</reference>